<dbReference type="eggNOG" id="COG1529">
    <property type="taxonomic scope" value="Bacteria"/>
</dbReference>
<gene>
    <name evidence="3" type="ORF">CAP_4172</name>
</gene>
<dbReference type="RefSeq" id="WP_044243566.1">
    <property type="nucleotide sequence ID" value="NZ_ASRX01000030.1"/>
</dbReference>
<dbReference type="Proteomes" id="UP000019678">
    <property type="component" value="Unassembled WGS sequence"/>
</dbReference>
<dbReference type="GO" id="GO:0016491">
    <property type="term" value="F:oxidoreductase activity"/>
    <property type="evidence" value="ECO:0007669"/>
    <property type="project" value="InterPro"/>
</dbReference>
<dbReference type="InterPro" id="IPR037165">
    <property type="entry name" value="AldOxase/xan_DH_Mopterin-bd_sf"/>
</dbReference>
<evidence type="ECO:0000313" key="4">
    <source>
        <dbReference type="Proteomes" id="UP000019678"/>
    </source>
</evidence>
<dbReference type="InterPro" id="IPR008274">
    <property type="entry name" value="AldOxase/xan_DH_MoCoBD1"/>
</dbReference>
<dbReference type="Pfam" id="PF01315">
    <property type="entry name" value="Ald_Xan_dh_C"/>
    <property type="match status" value="1"/>
</dbReference>
<dbReference type="InterPro" id="IPR016208">
    <property type="entry name" value="Ald_Oxase/xanthine_DH-like"/>
</dbReference>
<proteinExistence type="predicted"/>
<dbReference type="Gene3D" id="3.30.365.10">
    <property type="entry name" value="Aldehyde oxidase/xanthine dehydrogenase, molybdopterin binding domain"/>
    <property type="match status" value="4"/>
</dbReference>
<organism evidence="3 4">
    <name type="scientific">Chondromyces apiculatus DSM 436</name>
    <dbReference type="NCBI Taxonomy" id="1192034"/>
    <lineage>
        <taxon>Bacteria</taxon>
        <taxon>Pseudomonadati</taxon>
        <taxon>Myxococcota</taxon>
        <taxon>Polyangia</taxon>
        <taxon>Polyangiales</taxon>
        <taxon>Polyangiaceae</taxon>
        <taxon>Chondromyces</taxon>
    </lineage>
</organism>
<dbReference type="AlphaFoldDB" id="A0A017T6R2"/>
<feature type="compositionally biased region" description="Basic and acidic residues" evidence="1">
    <location>
        <begin position="136"/>
        <end position="145"/>
    </location>
</feature>
<name>A0A017T6R2_9BACT</name>
<dbReference type="Pfam" id="PF02738">
    <property type="entry name" value="MoCoBD_1"/>
    <property type="match status" value="1"/>
</dbReference>
<dbReference type="PANTHER" id="PTHR11908">
    <property type="entry name" value="XANTHINE DEHYDROGENASE"/>
    <property type="match status" value="1"/>
</dbReference>
<dbReference type="PANTHER" id="PTHR11908:SF153">
    <property type="entry name" value="DEHYDROGENASE"/>
    <property type="match status" value="1"/>
</dbReference>
<evidence type="ECO:0000313" key="3">
    <source>
        <dbReference type="EMBL" id="EYF04697.1"/>
    </source>
</evidence>
<dbReference type="EMBL" id="ASRX01000030">
    <property type="protein sequence ID" value="EYF04697.1"/>
    <property type="molecule type" value="Genomic_DNA"/>
</dbReference>
<sequence length="744" mass="80248">MRGEATRIGDGINRVDGRAKVTGQAKYAAEFEAEGLLHGWVVSSGVAKGKIATLDTSAALAVEGVVHVLTHENRPRLAWFDKSYRDEDAPAGSPFRPLYDDAIVYSGQPVALVVATTLEIARHAASLVRVTYKTEEHETDLAARREKARKARPGKGGYEPPPKPRGNADEALAKAAVKVDAAYESPAEHHNPMEMHATTVVHEPDGALTIYDKTQGVTNTQTYVSNVFGLKPDQVRVISPFVGGAFGSGLRPQYQVFLAVMAAQVLKRSVRVTLTRQQMFTFGYRPATWQRVALGATAEGKLEAVVHEAIGETSRFEDYVEVVVNWSGLLYQCDNARYDYKVAELDVYTPLDMRAPGAVLGLYALESAMDELSYALHMDPLALRLANYTERDQNTDKPFSSKELRACYAQGAARFGWEKRLPTPRAMREGNKLVGWGMATGIWEAMQQKAAARAVLSIDGKLVVGSGTSDIGTGTYTAMTQIAASILGLPIADVTFKLGDTTLPPAPLQGGSWTVASVGTAVKAVCEAVREQVFKLAKKMKGSPLAQASLDEVIFAGGEVRLARDPAQAVSIAAAMRAGEAFTLEEETSTLPQLQEQAKYTRATHSAVFVEVKVDEDLGKVEVTRVVSAIAGGRIVSAKTARSQILGAVVWGIGMALEEETLMDHDLGRFMNHNLAEYHVPVNADVRDIEVIFVPEEDEVVNPLGAKGLGEIGIVGVAAAIANAVFHATGKRVRDLPITLDKLL</sequence>
<accession>A0A017T6R2</accession>
<feature type="domain" description="Aldehyde oxidase/xanthine dehydrogenase a/b hammerhead" evidence="2">
    <location>
        <begin position="22"/>
        <end position="136"/>
    </location>
</feature>
<dbReference type="GO" id="GO:0005506">
    <property type="term" value="F:iron ion binding"/>
    <property type="evidence" value="ECO:0007669"/>
    <property type="project" value="InterPro"/>
</dbReference>
<dbReference type="InterPro" id="IPR000674">
    <property type="entry name" value="Ald_Oxase/Xan_DH_a/b"/>
</dbReference>
<dbReference type="InterPro" id="IPR036856">
    <property type="entry name" value="Ald_Oxase/Xan_DH_a/b_sf"/>
</dbReference>
<dbReference type="InterPro" id="IPR046867">
    <property type="entry name" value="AldOxase/xan_DH_MoCoBD2"/>
</dbReference>
<evidence type="ECO:0000259" key="2">
    <source>
        <dbReference type="SMART" id="SM01008"/>
    </source>
</evidence>
<dbReference type="SUPFAM" id="SSF54665">
    <property type="entry name" value="CO dehydrogenase molybdoprotein N-domain-like"/>
    <property type="match status" value="1"/>
</dbReference>
<dbReference type="SUPFAM" id="SSF56003">
    <property type="entry name" value="Molybdenum cofactor-binding domain"/>
    <property type="match status" value="1"/>
</dbReference>
<reference evidence="3 4" key="1">
    <citation type="submission" date="2013-05" db="EMBL/GenBank/DDBJ databases">
        <title>Genome assembly of Chondromyces apiculatus DSM 436.</title>
        <authorList>
            <person name="Sharma G."/>
            <person name="Khatri I."/>
            <person name="Kaur C."/>
            <person name="Mayilraj S."/>
            <person name="Subramanian S."/>
        </authorList>
    </citation>
    <scope>NUCLEOTIDE SEQUENCE [LARGE SCALE GENOMIC DNA]</scope>
    <source>
        <strain evidence="3 4">DSM 436</strain>
    </source>
</reference>
<keyword evidence="4" id="KW-1185">Reference proteome</keyword>
<dbReference type="Pfam" id="PF20256">
    <property type="entry name" value="MoCoBD_2"/>
    <property type="match status" value="1"/>
</dbReference>
<comment type="caution">
    <text evidence="3">The sequence shown here is derived from an EMBL/GenBank/DDBJ whole genome shotgun (WGS) entry which is preliminary data.</text>
</comment>
<protein>
    <submittedName>
        <fullName evidence="3">Periplasmic aromatic aldehyde oxidoreductase, molybdenum binding subunit YagR</fullName>
    </submittedName>
</protein>
<dbReference type="Gene3D" id="3.90.1170.50">
    <property type="entry name" value="Aldehyde oxidase/xanthine dehydrogenase, a/b hammerhead"/>
    <property type="match status" value="1"/>
</dbReference>
<dbReference type="SMART" id="SM01008">
    <property type="entry name" value="Ald_Xan_dh_C"/>
    <property type="match status" value="1"/>
</dbReference>
<dbReference type="STRING" id="1192034.CAP_4172"/>
<feature type="region of interest" description="Disordered" evidence="1">
    <location>
        <begin position="136"/>
        <end position="168"/>
    </location>
</feature>
<dbReference type="OrthoDB" id="9775084at2"/>
<evidence type="ECO:0000256" key="1">
    <source>
        <dbReference type="SAM" id="MobiDB-lite"/>
    </source>
</evidence>